<dbReference type="AlphaFoldDB" id="A0A6J6HDI5"/>
<dbReference type="PANTHER" id="PTHR30231:SF4">
    <property type="entry name" value="PROTEIN NEN2"/>
    <property type="match status" value="1"/>
</dbReference>
<proteinExistence type="predicted"/>
<dbReference type="Gene3D" id="3.30.420.10">
    <property type="entry name" value="Ribonuclease H-like superfamily/Ribonuclease H"/>
    <property type="match status" value="1"/>
</dbReference>
<dbReference type="GO" id="GO:0003676">
    <property type="term" value="F:nucleic acid binding"/>
    <property type="evidence" value="ECO:0007669"/>
    <property type="project" value="InterPro"/>
</dbReference>
<sequence>MNDQLSFEFDSQLPDWAKQIAVFDLETTGLDLTDARIVTACAVELDASGNVVGTNSEWLANPGIEIPTQASDVHGVTTEIAVRDGRPADVVVGELLDTLRDFFARGLPVVAYNAPYDFTILHYEALRHGLEPLKVGAVIDPLVIDKFKDKYRKGKRRLENAAEFYQVPLDDAHNATADAVAAGRVAQAIARRWASELPSSAAELHDAQVQWSAAIDADFETYMRKSVNPDFTATRGWPLKLSN</sequence>
<dbReference type="Pfam" id="PF00929">
    <property type="entry name" value="RNase_T"/>
    <property type="match status" value="1"/>
</dbReference>
<dbReference type="InterPro" id="IPR012337">
    <property type="entry name" value="RNaseH-like_sf"/>
</dbReference>
<dbReference type="NCBIfam" id="NF005927">
    <property type="entry name" value="PRK07942.1"/>
    <property type="match status" value="1"/>
</dbReference>
<evidence type="ECO:0000256" key="1">
    <source>
        <dbReference type="ARBA" id="ARBA00022722"/>
    </source>
</evidence>
<dbReference type="InterPro" id="IPR036397">
    <property type="entry name" value="RNaseH_sf"/>
</dbReference>
<organism evidence="5">
    <name type="scientific">freshwater metagenome</name>
    <dbReference type="NCBI Taxonomy" id="449393"/>
    <lineage>
        <taxon>unclassified sequences</taxon>
        <taxon>metagenomes</taxon>
        <taxon>ecological metagenomes</taxon>
    </lineage>
</organism>
<evidence type="ECO:0000259" key="4">
    <source>
        <dbReference type="SMART" id="SM00479"/>
    </source>
</evidence>
<keyword evidence="1" id="KW-0540">Nuclease</keyword>
<gene>
    <name evidence="5" type="ORF">UFOPK1857_00308</name>
</gene>
<keyword evidence="2" id="KW-0378">Hydrolase</keyword>
<dbReference type="EMBL" id="CAEZUU010000042">
    <property type="protein sequence ID" value="CAB4609375.1"/>
    <property type="molecule type" value="Genomic_DNA"/>
</dbReference>
<dbReference type="GO" id="GO:0005829">
    <property type="term" value="C:cytosol"/>
    <property type="evidence" value="ECO:0007669"/>
    <property type="project" value="TreeGrafter"/>
</dbReference>
<evidence type="ECO:0000256" key="3">
    <source>
        <dbReference type="ARBA" id="ARBA00022839"/>
    </source>
</evidence>
<dbReference type="GO" id="GO:0008408">
    <property type="term" value="F:3'-5' exonuclease activity"/>
    <property type="evidence" value="ECO:0007669"/>
    <property type="project" value="TreeGrafter"/>
</dbReference>
<dbReference type="InterPro" id="IPR013520">
    <property type="entry name" value="Ribonucl_H"/>
</dbReference>
<accession>A0A6J6HDI5</accession>
<dbReference type="SMART" id="SM00479">
    <property type="entry name" value="EXOIII"/>
    <property type="match status" value="1"/>
</dbReference>
<name>A0A6J6HDI5_9ZZZZ</name>
<evidence type="ECO:0000313" key="5">
    <source>
        <dbReference type="EMBL" id="CAB4609375.1"/>
    </source>
</evidence>
<dbReference type="PANTHER" id="PTHR30231">
    <property type="entry name" value="DNA POLYMERASE III SUBUNIT EPSILON"/>
    <property type="match status" value="1"/>
</dbReference>
<keyword evidence="3" id="KW-0269">Exonuclease</keyword>
<dbReference type="CDD" id="cd06127">
    <property type="entry name" value="DEDDh"/>
    <property type="match status" value="1"/>
</dbReference>
<feature type="domain" description="Exonuclease" evidence="4">
    <location>
        <begin position="19"/>
        <end position="195"/>
    </location>
</feature>
<evidence type="ECO:0000256" key="2">
    <source>
        <dbReference type="ARBA" id="ARBA00022801"/>
    </source>
</evidence>
<reference evidence="5" key="1">
    <citation type="submission" date="2020-05" db="EMBL/GenBank/DDBJ databases">
        <authorList>
            <person name="Chiriac C."/>
            <person name="Salcher M."/>
            <person name="Ghai R."/>
            <person name="Kavagutti S V."/>
        </authorList>
    </citation>
    <scope>NUCLEOTIDE SEQUENCE</scope>
</reference>
<protein>
    <submittedName>
        <fullName evidence="5">Unannotated protein</fullName>
    </submittedName>
</protein>
<dbReference type="SUPFAM" id="SSF53098">
    <property type="entry name" value="Ribonuclease H-like"/>
    <property type="match status" value="1"/>
</dbReference>